<dbReference type="SUPFAM" id="SSF53067">
    <property type="entry name" value="Actin-like ATPase domain"/>
    <property type="match status" value="2"/>
</dbReference>
<dbReference type="AlphaFoldDB" id="A0A0B0ES43"/>
<dbReference type="InterPro" id="IPR007813">
    <property type="entry name" value="PilN"/>
</dbReference>
<organism evidence="1 2">
    <name type="scientific">Candidatus Scalindua brodae</name>
    <dbReference type="NCBI Taxonomy" id="237368"/>
    <lineage>
        <taxon>Bacteria</taxon>
        <taxon>Pseudomonadati</taxon>
        <taxon>Planctomycetota</taxon>
        <taxon>Candidatus Brocadiia</taxon>
        <taxon>Candidatus Brocadiales</taxon>
        <taxon>Candidatus Scalinduaceae</taxon>
        <taxon>Candidatus Scalindua</taxon>
    </lineage>
</organism>
<gene>
    <name evidence="1" type="ORF">SCABRO_00273</name>
</gene>
<dbReference type="eggNOG" id="COG4972">
    <property type="taxonomic scope" value="Bacteria"/>
</dbReference>
<proteinExistence type="predicted"/>
<dbReference type="InterPro" id="IPR043129">
    <property type="entry name" value="ATPase_NBD"/>
</dbReference>
<dbReference type="PANTHER" id="PTHR32432">
    <property type="entry name" value="CELL DIVISION PROTEIN FTSA-RELATED"/>
    <property type="match status" value="1"/>
</dbReference>
<dbReference type="PANTHER" id="PTHR32432:SF3">
    <property type="entry name" value="ETHANOLAMINE UTILIZATION PROTEIN EUTJ"/>
    <property type="match status" value="1"/>
</dbReference>
<evidence type="ECO:0000313" key="1">
    <source>
        <dbReference type="EMBL" id="KHE93953.1"/>
    </source>
</evidence>
<accession>A0A0B0ES43</accession>
<protein>
    <submittedName>
        <fullName evidence="1">Competence protein A</fullName>
    </submittedName>
</protein>
<dbReference type="Pfam" id="PF05137">
    <property type="entry name" value="PilN"/>
    <property type="match status" value="1"/>
</dbReference>
<dbReference type="Pfam" id="PF11104">
    <property type="entry name" value="PilM_2"/>
    <property type="match status" value="1"/>
</dbReference>
<comment type="caution">
    <text evidence="1">The sequence shown here is derived from an EMBL/GenBank/DDBJ whole genome shotgun (WGS) entry which is preliminary data.</text>
</comment>
<dbReference type="Gene3D" id="3.30.420.40">
    <property type="match status" value="2"/>
</dbReference>
<dbReference type="Proteomes" id="UP000030652">
    <property type="component" value="Unassembled WGS sequence"/>
</dbReference>
<dbReference type="CDD" id="cd24049">
    <property type="entry name" value="ASKHA_NBD_PilM"/>
    <property type="match status" value="1"/>
</dbReference>
<dbReference type="InterPro" id="IPR050696">
    <property type="entry name" value="FtsA/MreB"/>
</dbReference>
<dbReference type="InterPro" id="IPR005883">
    <property type="entry name" value="PilM"/>
</dbReference>
<name>A0A0B0ES43_9BACT</name>
<evidence type="ECO:0000313" key="2">
    <source>
        <dbReference type="Proteomes" id="UP000030652"/>
    </source>
</evidence>
<sequence length="569" mass="62508">MLGQKFSSFKMEKSSGRTTLGIDIGSYWIKVLEFSLTGKCPEVRGLAKKKLPPGMRTAERDPEAVAKLIKECLAEGGISARDVVVMVSGSQVFVRRITMPPMPQDELDEVIPFEATKQVSFSVEQLEVDYIIVGEKDVGGVKNQDILLAATPKEVVEQQKSIIRAAGLRIVAVTVAPMVLWKAFQLSNKTCEDRVIALLDIGHERTTISLLNNGILEFTRTINLGGDEVTSSLMTEPLATGEGSSRTLTYEEAEGIKFEYGLPPSTATGTTTKEGVSPNQIPRLMRPFLERLLSEIRTSFDFYTTEFQIPKVEQIIMSGGGAGLKGLGEFLAGDLEIEIELSDPFQSVDFAGRISKDDIADVASAFVMPLGLAAWENKDLSFLRLKKKAAKKNRGFIKPLVAPSCVAVLIMLVIYWSVSAKLAGSSAELDRKTKEFSSLDSISIAAQALSVKKGQLQTELGSLPLTLLRESADPAWILEEVRRCAPDNTRLEQLSVNEQEGKKFIQIYGTTFFLDERGPALSDFMAALKGSPLFDDVRMISVVEEKSYTIDGLRFQLSCRYNYIGGEIL</sequence>
<dbReference type="EMBL" id="JRYO01000025">
    <property type="protein sequence ID" value="KHE93953.1"/>
    <property type="molecule type" value="Genomic_DNA"/>
</dbReference>
<dbReference type="NCBIfam" id="TIGR01175">
    <property type="entry name" value="pilM"/>
    <property type="match status" value="1"/>
</dbReference>
<dbReference type="Gene3D" id="3.30.1490.300">
    <property type="match status" value="1"/>
</dbReference>
<reference evidence="1 2" key="1">
    <citation type="submission" date="2014-10" db="EMBL/GenBank/DDBJ databases">
        <title>Draft genome of anammox bacterium scalindua brodae, obtained using differential coverage binning of sequence data from two enrichment reactors.</title>
        <authorList>
            <person name="Speth D.R."/>
            <person name="Russ L."/>
            <person name="Kartal B."/>
            <person name="Op den Camp H.J."/>
            <person name="Dutilh B.E."/>
            <person name="Jetten M.S."/>
        </authorList>
    </citation>
    <scope>NUCLEOTIDE SEQUENCE [LARGE SCALE GENOMIC DNA]</scope>
    <source>
        <strain evidence="1">RU1</strain>
    </source>
</reference>